<comment type="caution">
    <text evidence="2">The sequence shown here is derived from an EMBL/GenBank/DDBJ whole genome shotgun (WGS) entry which is preliminary data.</text>
</comment>
<dbReference type="OrthoDB" id="9775382at2"/>
<proteinExistence type="predicted"/>
<evidence type="ECO:0008006" key="4">
    <source>
        <dbReference type="Google" id="ProtNLM"/>
    </source>
</evidence>
<keyword evidence="3" id="KW-1185">Reference proteome</keyword>
<dbReference type="InterPro" id="IPR046495">
    <property type="entry name" value="DUF6588"/>
</dbReference>
<protein>
    <recommendedName>
        <fullName evidence="4">Outer membrane protein beta-barrel domain-containing protein</fullName>
    </recommendedName>
</protein>
<dbReference type="eggNOG" id="ENOG502Z8Z5">
    <property type="taxonomic scope" value="Bacteria"/>
</dbReference>
<dbReference type="RefSeq" id="WP_037438336.1">
    <property type="nucleotide sequence ID" value="NZ_JNFF01000019.1"/>
</dbReference>
<organism evidence="2 3">
    <name type="scientific">Pedobacter antarcticus 4BY</name>
    <dbReference type="NCBI Taxonomy" id="1358423"/>
    <lineage>
        <taxon>Bacteria</taxon>
        <taxon>Pseudomonadati</taxon>
        <taxon>Bacteroidota</taxon>
        <taxon>Sphingobacteriia</taxon>
        <taxon>Sphingobacteriales</taxon>
        <taxon>Sphingobacteriaceae</taxon>
        <taxon>Pedobacter</taxon>
    </lineage>
</organism>
<feature type="signal peptide" evidence="1">
    <location>
        <begin position="1"/>
        <end position="22"/>
    </location>
</feature>
<keyword evidence="1" id="KW-0732">Signal</keyword>
<evidence type="ECO:0000313" key="3">
    <source>
        <dbReference type="Proteomes" id="UP000028007"/>
    </source>
</evidence>
<evidence type="ECO:0000256" key="1">
    <source>
        <dbReference type="SAM" id="SignalP"/>
    </source>
</evidence>
<dbReference type="AlphaFoldDB" id="A0A081PKN7"/>
<accession>A0A081PKN7</accession>
<reference evidence="2 3" key="1">
    <citation type="journal article" date="1992" name="Int. J. Syst. Bacteriol.">
        <title>Sphingobacterium antarcticus sp. nov. a Psychrotrophic Bacterium from the Soils of Schirmacher Oasis, Antarctica.</title>
        <authorList>
            <person name="Shivaji S."/>
            <person name="Ray M.K."/>
            <person name="Rao N.S."/>
            <person name="Saiserr L."/>
            <person name="Jagannadham M.V."/>
            <person name="Kumar G.S."/>
            <person name="Reddy G."/>
            <person name="Bhargava P.M."/>
        </authorList>
    </citation>
    <scope>NUCLEOTIDE SEQUENCE [LARGE SCALE GENOMIC DNA]</scope>
    <source>
        <strain evidence="2 3">4BY</strain>
    </source>
</reference>
<sequence>MKKGRLLIIAGLLLFSPGVLKAQNGFEQLLKAGPADATKLVEAYGKPLLKGFGLGMNSGWTNSAKTLDLFHVDVRVTATGVVVPASDKSFNVSKIGLSSNIGPAVPGKVISPTFSGNRNVSGPEMNIYDDNGKKITSFHLPRGIFEDIVPTPQIQATVGLIQNTDFTVRAMPKVKINKDFGSISLIGFGIKHNIAQDFAVAGLSVPFDFAVAFSYNSLKYEKRLNLQPEGFAVPADKEQSTDFSNQKIYGQFDNYLFQAIFSKKISFFTPYVALGYNTSKAEVGIKGNYPIATNVTSDQILYTTYTDPVKIEKTYVDGFRADMGFELRFPIIRLYASYGIEGNYRLVNAGIGVGL</sequence>
<dbReference type="Pfam" id="PF20230">
    <property type="entry name" value="DUF6588"/>
    <property type="match status" value="1"/>
</dbReference>
<dbReference type="EMBL" id="JNFF01000019">
    <property type="protein sequence ID" value="KEQ31260.1"/>
    <property type="molecule type" value="Genomic_DNA"/>
</dbReference>
<feature type="chain" id="PRO_5001761948" description="Outer membrane protein beta-barrel domain-containing protein" evidence="1">
    <location>
        <begin position="23"/>
        <end position="355"/>
    </location>
</feature>
<evidence type="ECO:0000313" key="2">
    <source>
        <dbReference type="EMBL" id="KEQ31260.1"/>
    </source>
</evidence>
<name>A0A081PKN7_9SPHI</name>
<dbReference type="Proteomes" id="UP000028007">
    <property type="component" value="Unassembled WGS sequence"/>
</dbReference>
<gene>
    <name evidence="2" type="ORF">N180_03160</name>
</gene>